<evidence type="ECO:0000313" key="1">
    <source>
        <dbReference type="EMBL" id="MPC23251.1"/>
    </source>
</evidence>
<dbReference type="Proteomes" id="UP000324222">
    <property type="component" value="Unassembled WGS sequence"/>
</dbReference>
<organism evidence="1 2">
    <name type="scientific">Portunus trituberculatus</name>
    <name type="common">Swimming crab</name>
    <name type="synonym">Neptunus trituberculatus</name>
    <dbReference type="NCBI Taxonomy" id="210409"/>
    <lineage>
        <taxon>Eukaryota</taxon>
        <taxon>Metazoa</taxon>
        <taxon>Ecdysozoa</taxon>
        <taxon>Arthropoda</taxon>
        <taxon>Crustacea</taxon>
        <taxon>Multicrustacea</taxon>
        <taxon>Malacostraca</taxon>
        <taxon>Eumalacostraca</taxon>
        <taxon>Eucarida</taxon>
        <taxon>Decapoda</taxon>
        <taxon>Pleocyemata</taxon>
        <taxon>Brachyura</taxon>
        <taxon>Eubrachyura</taxon>
        <taxon>Portunoidea</taxon>
        <taxon>Portunidae</taxon>
        <taxon>Portuninae</taxon>
        <taxon>Portunus</taxon>
    </lineage>
</organism>
<dbReference type="AlphaFoldDB" id="A0A5B7DNP6"/>
<sequence>MNEKKPEETRLVVYGDLKNCDAINVSIRATLTGGRESSRTRELLPLGPPFWNMCTNSSKLILPSPSTSRRLNSCSNTCRGNGGLLSARSSTHLLIVARVRQAAGLTVRRWAGTQAPLGSGTHVTLWALQ</sequence>
<evidence type="ECO:0000313" key="2">
    <source>
        <dbReference type="Proteomes" id="UP000324222"/>
    </source>
</evidence>
<accession>A0A5B7DNP6</accession>
<gene>
    <name evidence="1" type="ORF">E2C01_016291</name>
</gene>
<dbReference type="EMBL" id="VSRR010001183">
    <property type="protein sequence ID" value="MPC23251.1"/>
    <property type="molecule type" value="Genomic_DNA"/>
</dbReference>
<protein>
    <submittedName>
        <fullName evidence="1">Uncharacterized protein</fullName>
    </submittedName>
</protein>
<reference evidence="1 2" key="1">
    <citation type="submission" date="2019-05" db="EMBL/GenBank/DDBJ databases">
        <title>Another draft genome of Portunus trituberculatus and its Hox gene families provides insights of decapod evolution.</title>
        <authorList>
            <person name="Jeong J.-H."/>
            <person name="Song I."/>
            <person name="Kim S."/>
            <person name="Choi T."/>
            <person name="Kim D."/>
            <person name="Ryu S."/>
            <person name="Kim W."/>
        </authorList>
    </citation>
    <scope>NUCLEOTIDE SEQUENCE [LARGE SCALE GENOMIC DNA]</scope>
    <source>
        <tissue evidence="1">Muscle</tissue>
    </source>
</reference>
<comment type="caution">
    <text evidence="1">The sequence shown here is derived from an EMBL/GenBank/DDBJ whole genome shotgun (WGS) entry which is preliminary data.</text>
</comment>
<proteinExistence type="predicted"/>
<keyword evidence="2" id="KW-1185">Reference proteome</keyword>
<name>A0A5B7DNP6_PORTR</name>